<dbReference type="OrthoDB" id="9803764at2"/>
<dbReference type="InterPro" id="IPR014710">
    <property type="entry name" value="RmlC-like_jellyroll"/>
</dbReference>
<dbReference type="InterPro" id="IPR020449">
    <property type="entry name" value="Tscrpt_reg_AraC-type_HTH"/>
</dbReference>
<evidence type="ECO:0000313" key="8">
    <source>
        <dbReference type="Proteomes" id="UP000282311"/>
    </source>
</evidence>
<dbReference type="SMART" id="SM00342">
    <property type="entry name" value="HTH_ARAC"/>
    <property type="match status" value="1"/>
</dbReference>
<keyword evidence="1" id="KW-0963">Cytoplasm</keyword>
<dbReference type="InterPro" id="IPR009057">
    <property type="entry name" value="Homeodomain-like_sf"/>
</dbReference>
<dbReference type="PROSITE" id="PS00041">
    <property type="entry name" value="HTH_ARAC_FAMILY_1"/>
    <property type="match status" value="1"/>
</dbReference>
<dbReference type="InterPro" id="IPR003313">
    <property type="entry name" value="AraC-bd"/>
</dbReference>
<evidence type="ECO:0000256" key="4">
    <source>
        <dbReference type="ARBA" id="ARBA00023159"/>
    </source>
</evidence>
<evidence type="ECO:0000256" key="2">
    <source>
        <dbReference type="ARBA" id="ARBA00023015"/>
    </source>
</evidence>
<evidence type="ECO:0000259" key="6">
    <source>
        <dbReference type="PROSITE" id="PS01124"/>
    </source>
</evidence>
<dbReference type="AlphaFoldDB" id="A0A3B0C1V8"/>
<evidence type="ECO:0000313" key="7">
    <source>
        <dbReference type="EMBL" id="RKN78219.1"/>
    </source>
</evidence>
<dbReference type="PANTHER" id="PTHR46796:SF13">
    <property type="entry name" value="HTH-TYPE TRANSCRIPTIONAL ACTIVATOR RHAS"/>
    <property type="match status" value="1"/>
</dbReference>
<dbReference type="RefSeq" id="WP_120749655.1">
    <property type="nucleotide sequence ID" value="NZ_RBAH01000019.1"/>
</dbReference>
<keyword evidence="2" id="KW-0805">Transcription regulation</keyword>
<dbReference type="InterPro" id="IPR050204">
    <property type="entry name" value="AraC_XylS_family_regulators"/>
</dbReference>
<dbReference type="Pfam" id="PF02311">
    <property type="entry name" value="AraC_binding"/>
    <property type="match status" value="1"/>
</dbReference>
<dbReference type="InterPro" id="IPR018060">
    <property type="entry name" value="HTH_AraC"/>
</dbReference>
<comment type="caution">
    <text evidence="7">The sequence shown here is derived from an EMBL/GenBank/DDBJ whole genome shotgun (WGS) entry which is preliminary data.</text>
</comment>
<dbReference type="Proteomes" id="UP000282311">
    <property type="component" value="Unassembled WGS sequence"/>
</dbReference>
<organism evidence="7 8">
    <name type="scientific">Paenibacillus ginsengarvi</name>
    <dbReference type="NCBI Taxonomy" id="400777"/>
    <lineage>
        <taxon>Bacteria</taxon>
        <taxon>Bacillati</taxon>
        <taxon>Bacillota</taxon>
        <taxon>Bacilli</taxon>
        <taxon>Bacillales</taxon>
        <taxon>Paenibacillaceae</taxon>
        <taxon>Paenibacillus</taxon>
    </lineage>
</organism>
<evidence type="ECO:0000256" key="3">
    <source>
        <dbReference type="ARBA" id="ARBA00023125"/>
    </source>
</evidence>
<feature type="domain" description="HTH araC/xylS-type" evidence="6">
    <location>
        <begin position="170"/>
        <end position="268"/>
    </location>
</feature>
<dbReference type="Pfam" id="PF12833">
    <property type="entry name" value="HTH_18"/>
    <property type="match status" value="1"/>
</dbReference>
<keyword evidence="8" id="KW-1185">Reference proteome</keyword>
<keyword evidence="4" id="KW-0010">Activator</keyword>
<dbReference type="InterPro" id="IPR037923">
    <property type="entry name" value="HTH-like"/>
</dbReference>
<dbReference type="PANTHER" id="PTHR46796">
    <property type="entry name" value="HTH-TYPE TRANSCRIPTIONAL ACTIVATOR RHAS-RELATED"/>
    <property type="match status" value="1"/>
</dbReference>
<evidence type="ECO:0000256" key="5">
    <source>
        <dbReference type="ARBA" id="ARBA00023163"/>
    </source>
</evidence>
<dbReference type="PROSITE" id="PS01124">
    <property type="entry name" value="HTH_ARAC_FAMILY_2"/>
    <property type="match status" value="1"/>
</dbReference>
<dbReference type="Gene3D" id="1.10.10.60">
    <property type="entry name" value="Homeodomain-like"/>
    <property type="match status" value="2"/>
</dbReference>
<dbReference type="EMBL" id="RBAH01000019">
    <property type="protein sequence ID" value="RKN78219.1"/>
    <property type="molecule type" value="Genomic_DNA"/>
</dbReference>
<dbReference type="SUPFAM" id="SSF46689">
    <property type="entry name" value="Homeodomain-like"/>
    <property type="match status" value="2"/>
</dbReference>
<dbReference type="SUPFAM" id="SSF51215">
    <property type="entry name" value="Regulatory protein AraC"/>
    <property type="match status" value="1"/>
</dbReference>
<proteinExistence type="predicted"/>
<keyword evidence="3" id="KW-0238">DNA-binding</keyword>
<sequence length="280" mass="31956">MAKHPLEEVTFRASTSFGKRECAPGWYWDHQTPFHDYDIFYIVSGKGTMHLSDGSFDLRKKSCLVMRPGDIPKAVQDPHDRMTVLYMHFQVSGANGLIPDFSLPRFTVVGDAFRAEHLLYQMMELLEFPAPLRDLEFDCLMKQFFVNLFRLQLAPQHSDAHSAKQMQTVRAIMAYIREAQGVDVGLDELAEAVNMSPPYISRLFKACSGVTLKQFIANTKAERAREMLLQTRMSIGEVAERMGYSDVYAFSKSFKRVFRLSPSDYMAQARLSRQAPGSQK</sequence>
<accession>A0A3B0C1V8</accession>
<dbReference type="InterPro" id="IPR018062">
    <property type="entry name" value="HTH_AraC-typ_CS"/>
</dbReference>
<name>A0A3B0C1V8_9BACL</name>
<keyword evidence="5" id="KW-0804">Transcription</keyword>
<protein>
    <submittedName>
        <fullName evidence="7">AraC family transcriptional regulator</fullName>
    </submittedName>
</protein>
<dbReference type="Gene3D" id="2.60.120.10">
    <property type="entry name" value="Jelly Rolls"/>
    <property type="match status" value="1"/>
</dbReference>
<dbReference type="PRINTS" id="PR00032">
    <property type="entry name" value="HTHARAC"/>
</dbReference>
<dbReference type="GO" id="GO:0043565">
    <property type="term" value="F:sequence-specific DNA binding"/>
    <property type="evidence" value="ECO:0007669"/>
    <property type="project" value="InterPro"/>
</dbReference>
<evidence type="ECO:0000256" key="1">
    <source>
        <dbReference type="ARBA" id="ARBA00022490"/>
    </source>
</evidence>
<reference evidence="7 8" key="1">
    <citation type="journal article" date="2007" name="Int. J. Syst. Evol. Microbiol.">
        <title>Paenibacillus ginsengarvi sp. nov., isolated from soil from ginseng cultivation.</title>
        <authorList>
            <person name="Yoon M.H."/>
            <person name="Ten L.N."/>
            <person name="Im W.T."/>
        </authorList>
    </citation>
    <scope>NUCLEOTIDE SEQUENCE [LARGE SCALE GENOMIC DNA]</scope>
    <source>
        <strain evidence="7 8">KCTC 13059</strain>
    </source>
</reference>
<gene>
    <name evidence="7" type="ORF">D7M11_23210</name>
</gene>
<dbReference type="GO" id="GO:0003700">
    <property type="term" value="F:DNA-binding transcription factor activity"/>
    <property type="evidence" value="ECO:0007669"/>
    <property type="project" value="InterPro"/>
</dbReference>